<evidence type="ECO:0000313" key="3">
    <source>
        <dbReference type="Proteomes" id="UP000280073"/>
    </source>
</evidence>
<dbReference type="InterPro" id="IPR013786">
    <property type="entry name" value="AcylCoA_DH/ox_N"/>
</dbReference>
<reference evidence="2 3" key="1">
    <citation type="submission" date="2018-10" db="EMBL/GenBank/DDBJ databases">
        <title>GWAS and RNA-Seq identify cryptic mechanisms of antimicrobial resistance in Acinetobacter baumannii.</title>
        <authorList>
            <person name="Sahl J.W."/>
        </authorList>
    </citation>
    <scope>NUCLEOTIDE SEQUENCE [LARGE SCALE GENOMIC DNA]</scope>
    <source>
        <strain evidence="2 3">TG28175</strain>
    </source>
</reference>
<dbReference type="Pfam" id="PF02771">
    <property type="entry name" value="Acyl-CoA_dh_N"/>
    <property type="match status" value="1"/>
</dbReference>
<dbReference type="InterPro" id="IPR009100">
    <property type="entry name" value="AcylCoA_DH/oxidase_NM_dom_sf"/>
</dbReference>
<gene>
    <name evidence="2" type="ORF">EA686_24465</name>
</gene>
<dbReference type="RefSeq" id="WP_171457012.1">
    <property type="nucleotide sequence ID" value="NZ_RFBR01000548.1"/>
</dbReference>
<dbReference type="SUPFAM" id="SSF56645">
    <property type="entry name" value="Acyl-CoA dehydrogenase NM domain-like"/>
    <property type="match status" value="1"/>
</dbReference>
<feature type="domain" description="Acyl-CoA dehydrogenase/oxidase N-terminal" evidence="1">
    <location>
        <begin position="12"/>
        <end position="51"/>
    </location>
</feature>
<dbReference type="InterPro" id="IPR037069">
    <property type="entry name" value="AcylCoA_DH/ox_N_sf"/>
</dbReference>
<dbReference type="AlphaFoldDB" id="A0A3R9RZM2"/>
<evidence type="ECO:0000313" key="2">
    <source>
        <dbReference type="EMBL" id="RSR33234.1"/>
    </source>
</evidence>
<sequence>MNLRSLNFGLDETLIALQDSVAAFCAKEIAPIAQQVDQDNKFPAHLWKKFG</sequence>
<accession>A0A3R9RZM2</accession>
<protein>
    <submittedName>
        <fullName evidence="2">Isovaleryl-CoA dehydrogenase</fullName>
    </submittedName>
</protein>
<evidence type="ECO:0000259" key="1">
    <source>
        <dbReference type="Pfam" id="PF02771"/>
    </source>
</evidence>
<proteinExistence type="predicted"/>
<organism evidence="2 3">
    <name type="scientific">Acinetobacter baumannii</name>
    <dbReference type="NCBI Taxonomy" id="470"/>
    <lineage>
        <taxon>Bacteria</taxon>
        <taxon>Pseudomonadati</taxon>
        <taxon>Pseudomonadota</taxon>
        <taxon>Gammaproteobacteria</taxon>
        <taxon>Moraxellales</taxon>
        <taxon>Moraxellaceae</taxon>
        <taxon>Acinetobacter</taxon>
        <taxon>Acinetobacter calcoaceticus/baumannii complex</taxon>
    </lineage>
</organism>
<comment type="caution">
    <text evidence="2">The sequence shown here is derived from an EMBL/GenBank/DDBJ whole genome shotgun (WGS) entry which is preliminary data.</text>
</comment>
<dbReference type="EMBL" id="RFDI01001889">
    <property type="protein sequence ID" value="RSR33234.1"/>
    <property type="molecule type" value="Genomic_DNA"/>
</dbReference>
<feature type="non-terminal residue" evidence="2">
    <location>
        <position position="51"/>
    </location>
</feature>
<dbReference type="Proteomes" id="UP000280073">
    <property type="component" value="Unassembled WGS sequence"/>
</dbReference>
<name>A0A3R9RZM2_ACIBA</name>
<dbReference type="Gene3D" id="1.10.540.10">
    <property type="entry name" value="Acyl-CoA dehydrogenase/oxidase, N-terminal domain"/>
    <property type="match status" value="1"/>
</dbReference>
<dbReference type="GO" id="GO:0016627">
    <property type="term" value="F:oxidoreductase activity, acting on the CH-CH group of donors"/>
    <property type="evidence" value="ECO:0007669"/>
    <property type="project" value="InterPro"/>
</dbReference>
<dbReference type="GO" id="GO:0050660">
    <property type="term" value="F:flavin adenine dinucleotide binding"/>
    <property type="evidence" value="ECO:0007669"/>
    <property type="project" value="InterPro"/>
</dbReference>